<gene>
    <name evidence="1" type="ORF">GGQ55_002721</name>
</gene>
<evidence type="ECO:0000313" key="1">
    <source>
        <dbReference type="EMBL" id="NYJ06443.1"/>
    </source>
</evidence>
<keyword evidence="2" id="KW-1185">Reference proteome</keyword>
<sequence length="43" mass="4591">MNVEILCKGKWIGPLTAAPTEVEVLCKARWIVVGPAITAGTRP</sequence>
<dbReference type="Proteomes" id="UP000541969">
    <property type="component" value="Unassembled WGS sequence"/>
</dbReference>
<evidence type="ECO:0000313" key="2">
    <source>
        <dbReference type="Proteomes" id="UP000541969"/>
    </source>
</evidence>
<dbReference type="EMBL" id="JACBZT010000001">
    <property type="protein sequence ID" value="NYJ06443.1"/>
    <property type="molecule type" value="Genomic_DNA"/>
</dbReference>
<reference evidence="1 2" key="1">
    <citation type="submission" date="2020-07" db="EMBL/GenBank/DDBJ databases">
        <title>Sequencing the genomes of 1000 actinobacteria strains.</title>
        <authorList>
            <person name="Klenk H.-P."/>
        </authorList>
    </citation>
    <scope>NUCLEOTIDE SEQUENCE [LARGE SCALE GENOMIC DNA]</scope>
    <source>
        <strain evidence="1 2">DSM 104001</strain>
    </source>
</reference>
<proteinExistence type="predicted"/>
<protein>
    <submittedName>
        <fullName evidence="1">Uncharacterized protein</fullName>
    </submittedName>
</protein>
<name>A0A853CKE2_9ACTN</name>
<dbReference type="AlphaFoldDB" id="A0A853CKE2"/>
<organism evidence="1 2">
    <name type="scientific">Petropleomorpha daqingensis</name>
    <dbReference type="NCBI Taxonomy" id="2026353"/>
    <lineage>
        <taxon>Bacteria</taxon>
        <taxon>Bacillati</taxon>
        <taxon>Actinomycetota</taxon>
        <taxon>Actinomycetes</taxon>
        <taxon>Geodermatophilales</taxon>
        <taxon>Geodermatophilaceae</taxon>
        <taxon>Petropleomorpha</taxon>
    </lineage>
</organism>
<dbReference type="RefSeq" id="WP_281371303.1">
    <property type="nucleotide sequence ID" value="NZ_JACBZT010000001.1"/>
</dbReference>
<accession>A0A853CKE2</accession>
<comment type="caution">
    <text evidence="1">The sequence shown here is derived from an EMBL/GenBank/DDBJ whole genome shotgun (WGS) entry which is preliminary data.</text>
</comment>